<dbReference type="Gene3D" id="3.90.640.20">
    <property type="entry name" value="Heat-shock cognate protein, ATPase"/>
    <property type="match status" value="1"/>
</dbReference>
<dbReference type="Pfam" id="PF13739">
    <property type="entry name" value="PdaC"/>
    <property type="match status" value="1"/>
</dbReference>
<sequence>MKKLTLFLVLISILAACRNDKSKTETIETRVDSLTYNYDSVTIYSTNIVKTDAKETDTTKAVIQYPVFKNEELNNYIQRQVLNYFSEEDKAIIAYQDIAKSFITGYDSFYNENKGTQQAWFLNIDVNVLHQTPNYIALEYIHSDYSGGAHPNTNFSFINYNPKTNQPLTLDSLIDKSNKARLTSISESIFRKDEKLSSTEPLEGKYFFSDGKFTLPDNFYVSNKGLVFFYNPYEIKAYAYGTTEITIPFAALREIAKPNTILTTTN</sequence>
<evidence type="ECO:0000259" key="2">
    <source>
        <dbReference type="Pfam" id="PF13739"/>
    </source>
</evidence>
<comment type="caution">
    <text evidence="3">The sequence shown here is derived from an EMBL/GenBank/DDBJ whole genome shotgun (WGS) entry which is preliminary data.</text>
</comment>
<gene>
    <name evidence="3" type="ORF">EZ428_08705</name>
</gene>
<dbReference type="InterPro" id="IPR037126">
    <property type="entry name" value="PdaC/RsiV-like_sf"/>
</dbReference>
<dbReference type="Proteomes" id="UP000292884">
    <property type="component" value="Unassembled WGS sequence"/>
</dbReference>
<keyword evidence="4" id="KW-1185">Reference proteome</keyword>
<accession>A0A4R0MX35</accession>
<evidence type="ECO:0000313" key="4">
    <source>
        <dbReference type="Proteomes" id="UP000292884"/>
    </source>
</evidence>
<dbReference type="InterPro" id="IPR021729">
    <property type="entry name" value="DUF3298"/>
</dbReference>
<dbReference type="AlphaFoldDB" id="A0A4R0MX35"/>
<reference evidence="3 4" key="1">
    <citation type="submission" date="2019-02" db="EMBL/GenBank/DDBJ databases">
        <title>Pedobacter sp. RP-1-13 sp. nov., isolated from Arctic soil.</title>
        <authorList>
            <person name="Dahal R.H."/>
        </authorList>
    </citation>
    <scope>NUCLEOTIDE SEQUENCE [LARGE SCALE GENOMIC DNA]</scope>
    <source>
        <strain evidence="3 4">RP-1-13</strain>
    </source>
</reference>
<dbReference type="PROSITE" id="PS51257">
    <property type="entry name" value="PROKAR_LIPOPROTEIN"/>
    <property type="match status" value="1"/>
</dbReference>
<dbReference type="Pfam" id="PF11738">
    <property type="entry name" value="DUF3298"/>
    <property type="match status" value="1"/>
</dbReference>
<protein>
    <submittedName>
        <fullName evidence="3">DUF3298 domain-containing protein</fullName>
    </submittedName>
</protein>
<organism evidence="3 4">
    <name type="scientific">Pedobacter frigiditerrae</name>
    <dbReference type="NCBI Taxonomy" id="2530452"/>
    <lineage>
        <taxon>Bacteria</taxon>
        <taxon>Pseudomonadati</taxon>
        <taxon>Bacteroidota</taxon>
        <taxon>Sphingobacteriia</taxon>
        <taxon>Sphingobacteriales</taxon>
        <taxon>Sphingobacteriaceae</taxon>
        <taxon>Pedobacter</taxon>
    </lineage>
</organism>
<dbReference type="OrthoDB" id="594879at2"/>
<feature type="domain" description="DUF3298" evidence="1">
    <location>
        <begin position="176"/>
        <end position="249"/>
    </location>
</feature>
<evidence type="ECO:0000313" key="3">
    <source>
        <dbReference type="EMBL" id="TCC91818.1"/>
    </source>
</evidence>
<dbReference type="EMBL" id="SJSK01000002">
    <property type="protein sequence ID" value="TCC91818.1"/>
    <property type="molecule type" value="Genomic_DNA"/>
</dbReference>
<name>A0A4R0MX35_9SPHI</name>
<proteinExistence type="predicted"/>
<feature type="domain" description="Deacetylase PdaC" evidence="2">
    <location>
        <begin position="54"/>
        <end position="153"/>
    </location>
</feature>
<dbReference type="RefSeq" id="WP_131552758.1">
    <property type="nucleotide sequence ID" value="NZ_SJSK01000002.1"/>
</dbReference>
<dbReference type="Gene3D" id="3.30.565.40">
    <property type="entry name" value="Fervidobacterium nodosum Rt17-B1 like"/>
    <property type="match status" value="1"/>
</dbReference>
<dbReference type="InterPro" id="IPR025303">
    <property type="entry name" value="PdaC"/>
</dbReference>
<evidence type="ECO:0000259" key="1">
    <source>
        <dbReference type="Pfam" id="PF11738"/>
    </source>
</evidence>